<dbReference type="InterPro" id="IPR027370">
    <property type="entry name" value="Znf-RING_euk"/>
</dbReference>
<dbReference type="InterPro" id="IPR017907">
    <property type="entry name" value="Znf_RING_CS"/>
</dbReference>
<dbReference type="PANTHER" id="PTHR25465:SF47">
    <property type="entry name" value="E3 UBIQUITIN_ISG15 LIGASE TRIM25"/>
    <property type="match status" value="1"/>
</dbReference>
<dbReference type="AlphaFoldDB" id="A0A8J0QN05"/>
<dbReference type="Xenbase" id="XB-GENE-29083115">
    <property type="gene designation" value="LOC100496318"/>
</dbReference>
<keyword evidence="5" id="KW-0862">Zinc</keyword>
<evidence type="ECO:0000259" key="12">
    <source>
        <dbReference type="PROSITE" id="PS50119"/>
    </source>
</evidence>
<organism evidence="14 15">
    <name type="scientific">Xenopus tropicalis</name>
    <name type="common">Western clawed frog</name>
    <name type="synonym">Silurana tropicalis</name>
    <dbReference type="NCBI Taxonomy" id="8364"/>
    <lineage>
        <taxon>Eukaryota</taxon>
        <taxon>Metazoa</taxon>
        <taxon>Chordata</taxon>
        <taxon>Craniata</taxon>
        <taxon>Vertebrata</taxon>
        <taxon>Euteleostomi</taxon>
        <taxon>Amphibia</taxon>
        <taxon>Batrachia</taxon>
        <taxon>Anura</taxon>
        <taxon>Pipoidea</taxon>
        <taxon>Pipidae</taxon>
        <taxon>Xenopodinae</taxon>
        <taxon>Xenopus</taxon>
        <taxon>Silurana</taxon>
    </lineage>
</organism>
<protein>
    <submittedName>
        <fullName evidence="15">E3 ubiquitin/ISG15 ligase TRIM25</fullName>
    </submittedName>
</protein>
<gene>
    <name evidence="15 16" type="primary">LOC100496318</name>
</gene>
<dbReference type="KEGG" id="xtr:100496318"/>
<dbReference type="SUPFAM" id="SSF57850">
    <property type="entry name" value="RING/U-box"/>
    <property type="match status" value="1"/>
</dbReference>
<dbReference type="GO" id="GO:0016874">
    <property type="term" value="F:ligase activity"/>
    <property type="evidence" value="ECO:0007669"/>
    <property type="project" value="UniProtKB-KW"/>
</dbReference>
<keyword evidence="1" id="KW-0399">Innate immunity</keyword>
<keyword evidence="14" id="KW-1185">Reference proteome</keyword>
<keyword evidence="6" id="KW-0391">Immunity</keyword>
<dbReference type="InterPro" id="IPR003649">
    <property type="entry name" value="Bbox_C"/>
</dbReference>
<evidence type="ECO:0000256" key="8">
    <source>
        <dbReference type="PROSITE-ProRule" id="PRU00024"/>
    </source>
</evidence>
<dbReference type="SMART" id="SM00184">
    <property type="entry name" value="RING"/>
    <property type="match status" value="1"/>
</dbReference>
<dbReference type="PROSITE" id="PS00518">
    <property type="entry name" value="ZF_RING_1"/>
    <property type="match status" value="1"/>
</dbReference>
<proteinExistence type="predicted"/>
<dbReference type="SMART" id="SM00449">
    <property type="entry name" value="SPRY"/>
    <property type="match status" value="1"/>
</dbReference>
<evidence type="ECO:0000256" key="9">
    <source>
        <dbReference type="SAM" id="Coils"/>
    </source>
</evidence>
<dbReference type="SMART" id="SM00502">
    <property type="entry name" value="BBC"/>
    <property type="match status" value="1"/>
</dbReference>
<dbReference type="InterPro" id="IPR003879">
    <property type="entry name" value="Butyrophylin_SPRY"/>
</dbReference>
<dbReference type="InterPro" id="IPR006574">
    <property type="entry name" value="PRY"/>
</dbReference>
<dbReference type="CDD" id="cd12891">
    <property type="entry name" value="SPRY_PRY_C-I_2"/>
    <property type="match status" value="1"/>
</dbReference>
<dbReference type="CDD" id="cd16597">
    <property type="entry name" value="RING-HC_TRIM25_C-IV"/>
    <property type="match status" value="1"/>
</dbReference>
<dbReference type="GeneID" id="100496318"/>
<feature type="compositionally biased region" description="Polar residues" evidence="10">
    <location>
        <begin position="371"/>
        <end position="384"/>
    </location>
</feature>
<feature type="coiled-coil region" evidence="9">
    <location>
        <begin position="194"/>
        <end position="279"/>
    </location>
</feature>
<dbReference type="SUPFAM" id="SSF57845">
    <property type="entry name" value="B-box zinc-binding domain"/>
    <property type="match status" value="1"/>
</dbReference>
<feature type="domain" description="RING-type" evidence="11">
    <location>
        <begin position="12"/>
        <end position="56"/>
    </location>
</feature>
<evidence type="ECO:0000256" key="6">
    <source>
        <dbReference type="ARBA" id="ARBA00022859"/>
    </source>
</evidence>
<dbReference type="InterPro" id="IPR051051">
    <property type="entry name" value="E3_ubiq-ligase_TRIM/RNF"/>
</dbReference>
<dbReference type="RefSeq" id="XP_002937059.2">
    <property type="nucleotide sequence ID" value="XM_002937013.5"/>
</dbReference>
<evidence type="ECO:0000259" key="11">
    <source>
        <dbReference type="PROSITE" id="PS50089"/>
    </source>
</evidence>
<feature type="domain" description="B box-type" evidence="12">
    <location>
        <begin position="133"/>
        <end position="172"/>
    </location>
</feature>
<dbReference type="Proteomes" id="UP000008143">
    <property type="component" value="Chromosome 10"/>
</dbReference>
<evidence type="ECO:0000256" key="10">
    <source>
        <dbReference type="SAM" id="MobiDB-lite"/>
    </source>
</evidence>
<dbReference type="InterPro" id="IPR043136">
    <property type="entry name" value="B30.2/SPRY_sf"/>
</dbReference>
<dbReference type="CDD" id="cd19769">
    <property type="entry name" value="Bbox2_TRIM16-like"/>
    <property type="match status" value="1"/>
</dbReference>
<name>A0A8J0QN05_XENTR</name>
<dbReference type="InterPro" id="IPR013083">
    <property type="entry name" value="Znf_RING/FYVE/PHD"/>
</dbReference>
<dbReference type="OrthoDB" id="6270329at2759"/>
<evidence type="ECO:0000256" key="2">
    <source>
        <dbReference type="ARBA" id="ARBA00022723"/>
    </source>
</evidence>
<dbReference type="GO" id="GO:0045087">
    <property type="term" value="P:innate immune response"/>
    <property type="evidence" value="ECO:0007669"/>
    <property type="project" value="UniProtKB-KW"/>
</dbReference>
<dbReference type="SMART" id="SM00336">
    <property type="entry name" value="BBOX"/>
    <property type="match status" value="1"/>
</dbReference>
<dbReference type="OMA" id="VFESKKC"/>
<dbReference type="PRINTS" id="PR01407">
    <property type="entry name" value="BUTYPHLNCDUF"/>
</dbReference>
<evidence type="ECO:0000313" key="15">
    <source>
        <dbReference type="RefSeq" id="XP_002937059.2"/>
    </source>
</evidence>
<keyword evidence="15" id="KW-0436">Ligase</keyword>
<dbReference type="Gene3D" id="3.30.40.10">
    <property type="entry name" value="Zinc/RING finger domain, C3HC4 (zinc finger)"/>
    <property type="match status" value="1"/>
</dbReference>
<evidence type="ECO:0000256" key="4">
    <source>
        <dbReference type="ARBA" id="ARBA00022786"/>
    </source>
</evidence>
<keyword evidence="7 9" id="KW-0175">Coiled coil</keyword>
<evidence type="ECO:0000313" key="14">
    <source>
        <dbReference type="Proteomes" id="UP000008143"/>
    </source>
</evidence>
<dbReference type="InterPro" id="IPR013320">
    <property type="entry name" value="ConA-like_dom_sf"/>
</dbReference>
<dbReference type="SUPFAM" id="SSF49899">
    <property type="entry name" value="Concanavalin A-like lectins/glucanases"/>
    <property type="match status" value="1"/>
</dbReference>
<dbReference type="PROSITE" id="PS50089">
    <property type="entry name" value="ZF_RING_2"/>
    <property type="match status" value="1"/>
</dbReference>
<reference evidence="15" key="1">
    <citation type="submission" date="2025-08" db="UniProtKB">
        <authorList>
            <consortium name="RefSeq"/>
        </authorList>
    </citation>
    <scope>IDENTIFICATION</scope>
    <source>
        <strain evidence="15">Nigerian</strain>
        <tissue evidence="15">Liver and blood</tissue>
    </source>
</reference>
<dbReference type="Gene3D" id="2.60.120.920">
    <property type="match status" value="1"/>
</dbReference>
<dbReference type="Pfam" id="PF00643">
    <property type="entry name" value="zf-B_box"/>
    <property type="match status" value="1"/>
</dbReference>
<sequence>MALADFRDELNCSICTELYVNPVMLPCGHNYCQGCITKTWESEESRGEVFACPECRRSSMRRPELTRNLTLRNIVDKVRLTQKESGIFCTYCVHSPVPASKTCLLCEASLCVTHLYWHSKSDKHLLTEPTAVFESKKCPIHGKVLQYYCKEDGACICESCLLEHRGHQVEKLNEASEKRKESLRNILEKLTPKRKNTEERQQRLEECKRQVKCKSEDQAKEVTNLFKDIRKNQEALEKRVHHEVSQLEKKLLNPFTDQINELEIKKQNLMKNIHHIEELCNMVNPIAVIQEWNSEGAALSYTEEGDIEGPGGEDIEAPALEQMDQVSETLLTGLNGIVTEIRTLIYKQKAPAMDIKKAEDDVAPSEEPKTSCCSGKSQQKPSSCTKKKEKPTVFRSVSCFEASCCVVPPMYIERATDITLDRNTAANNVLVSNGNKMASYSETRQCYPESPERFQESQVLSSRLFASGQHYWEVEVSELGEVRIGVAYPSIARKGFRSYIGENTKSWCLYRYETSSKLEEKQQRFSGRHGSKETHLPYRVSCHRLGVYLDCEAGSVSFYELCDQIRHLHTFTATFTEPLHAAFCVWGGASVTVLS</sequence>
<dbReference type="InterPro" id="IPR000315">
    <property type="entry name" value="Znf_B-box"/>
</dbReference>
<accession>A0A8J0QN05</accession>
<dbReference type="GO" id="GO:0008270">
    <property type="term" value="F:zinc ion binding"/>
    <property type="evidence" value="ECO:0007669"/>
    <property type="project" value="UniProtKB-KW"/>
</dbReference>
<dbReference type="PANTHER" id="PTHR25465">
    <property type="entry name" value="B-BOX DOMAIN CONTAINING"/>
    <property type="match status" value="1"/>
</dbReference>
<evidence type="ECO:0000259" key="13">
    <source>
        <dbReference type="PROSITE" id="PS50188"/>
    </source>
</evidence>
<evidence type="ECO:0000256" key="7">
    <source>
        <dbReference type="ARBA" id="ARBA00023054"/>
    </source>
</evidence>
<dbReference type="PROSITE" id="PS50188">
    <property type="entry name" value="B302_SPRY"/>
    <property type="match status" value="1"/>
</dbReference>
<keyword evidence="2" id="KW-0479">Metal-binding</keyword>
<keyword evidence="4" id="KW-0833">Ubl conjugation pathway</keyword>
<keyword evidence="3 8" id="KW-0863">Zinc-finger</keyword>
<dbReference type="Pfam" id="PF13765">
    <property type="entry name" value="PRY"/>
    <property type="match status" value="1"/>
</dbReference>
<dbReference type="SMART" id="SM00589">
    <property type="entry name" value="PRY"/>
    <property type="match status" value="1"/>
</dbReference>
<evidence type="ECO:0000256" key="5">
    <source>
        <dbReference type="ARBA" id="ARBA00022833"/>
    </source>
</evidence>
<evidence type="ECO:0000256" key="1">
    <source>
        <dbReference type="ARBA" id="ARBA00022588"/>
    </source>
</evidence>
<dbReference type="InterPro" id="IPR001870">
    <property type="entry name" value="B30.2/SPRY"/>
</dbReference>
<feature type="domain" description="B30.2/SPRY" evidence="13">
    <location>
        <begin position="398"/>
        <end position="595"/>
    </location>
</feature>
<dbReference type="Pfam" id="PF00622">
    <property type="entry name" value="SPRY"/>
    <property type="match status" value="1"/>
</dbReference>
<dbReference type="InterPro" id="IPR001841">
    <property type="entry name" value="Znf_RING"/>
</dbReference>
<dbReference type="Gene3D" id="3.30.160.60">
    <property type="entry name" value="Classic Zinc Finger"/>
    <property type="match status" value="1"/>
</dbReference>
<dbReference type="GO" id="GO:0005737">
    <property type="term" value="C:cytoplasm"/>
    <property type="evidence" value="ECO:0007669"/>
    <property type="project" value="UniProtKB-ARBA"/>
</dbReference>
<dbReference type="PROSITE" id="PS50119">
    <property type="entry name" value="ZF_BBOX"/>
    <property type="match status" value="1"/>
</dbReference>
<dbReference type="Pfam" id="PF13445">
    <property type="entry name" value="zf-RING_UBOX"/>
    <property type="match status" value="1"/>
</dbReference>
<dbReference type="AGR" id="Xenbase:XB-GENE-29083115"/>
<evidence type="ECO:0000256" key="3">
    <source>
        <dbReference type="ARBA" id="ARBA00022771"/>
    </source>
</evidence>
<feature type="region of interest" description="Disordered" evidence="10">
    <location>
        <begin position="360"/>
        <end position="387"/>
    </location>
</feature>
<dbReference type="InterPro" id="IPR003877">
    <property type="entry name" value="SPRY_dom"/>
</dbReference>
<evidence type="ECO:0000313" key="16">
    <source>
        <dbReference type="Xenbase" id="XB-GENE-29083115"/>
    </source>
</evidence>